<evidence type="ECO:0000313" key="4">
    <source>
        <dbReference type="Proteomes" id="UP000186110"/>
    </source>
</evidence>
<dbReference type="AlphaFoldDB" id="A0A1P8K611"/>
<accession>A0A1P8K611</accession>
<name>A0A1P8K611_9BURK</name>
<gene>
    <name evidence="3" type="ORF">RS694_01915</name>
</gene>
<dbReference type="eggNOG" id="ENOG50300GG">
    <property type="taxonomic scope" value="Bacteria"/>
</dbReference>
<protein>
    <recommendedName>
        <fullName evidence="5">DUF3617 domain-containing protein</fullName>
    </recommendedName>
</protein>
<dbReference type="InterPro" id="IPR022061">
    <property type="entry name" value="DUF3617"/>
</dbReference>
<feature type="region of interest" description="Disordered" evidence="1">
    <location>
        <begin position="144"/>
        <end position="179"/>
    </location>
</feature>
<dbReference type="Pfam" id="PF12276">
    <property type="entry name" value="DUF3617"/>
    <property type="match status" value="1"/>
</dbReference>
<feature type="chain" id="PRO_5010364858" description="DUF3617 domain-containing protein" evidence="2">
    <location>
        <begin position="20"/>
        <end position="179"/>
    </location>
</feature>
<dbReference type="Proteomes" id="UP000186110">
    <property type="component" value="Chromosome"/>
</dbReference>
<evidence type="ECO:0000256" key="2">
    <source>
        <dbReference type="SAM" id="SignalP"/>
    </source>
</evidence>
<dbReference type="KEGG" id="rsb:RS694_01915"/>
<proteinExistence type="predicted"/>
<dbReference type="STRING" id="1484693.RS694_01915"/>
<evidence type="ECO:0000256" key="1">
    <source>
        <dbReference type="SAM" id="MobiDB-lite"/>
    </source>
</evidence>
<keyword evidence="2" id="KW-0732">Signal</keyword>
<feature type="signal peptide" evidence="2">
    <location>
        <begin position="1"/>
        <end position="19"/>
    </location>
</feature>
<evidence type="ECO:0008006" key="5">
    <source>
        <dbReference type="Google" id="ProtNLM"/>
    </source>
</evidence>
<organism evidence="3 4">
    <name type="scientific">Rhodoferax saidenbachensis</name>
    <dbReference type="NCBI Taxonomy" id="1484693"/>
    <lineage>
        <taxon>Bacteria</taxon>
        <taxon>Pseudomonadati</taxon>
        <taxon>Pseudomonadota</taxon>
        <taxon>Betaproteobacteria</taxon>
        <taxon>Burkholderiales</taxon>
        <taxon>Comamonadaceae</taxon>
        <taxon>Rhodoferax</taxon>
    </lineage>
</organism>
<dbReference type="EMBL" id="CP019239">
    <property type="protein sequence ID" value="APW41429.1"/>
    <property type="molecule type" value="Genomic_DNA"/>
</dbReference>
<reference evidence="3 4" key="1">
    <citation type="submission" date="2017-01" db="EMBL/GenBank/DDBJ databases">
        <authorList>
            <person name="Mah S.A."/>
            <person name="Swanson W.J."/>
            <person name="Moy G.W."/>
            <person name="Vacquier V.D."/>
        </authorList>
    </citation>
    <scope>NUCLEOTIDE SEQUENCE [LARGE SCALE GENOMIC DNA]</scope>
    <source>
        <strain evidence="3 4">DSM 22694</strain>
    </source>
</reference>
<sequence length="179" mass="19426">MRFQKLLWVTALLATGATAQTMKPGLWEITNQMQGAAGGQMAEMQKQLASLPPEQRKMMEEMMAKQGVQMGKSTNGGMAIKVCMTKEMIERNDVAQQQDGCTHTTSPRSGNTMKFAFVCTKPPSRGDGQVTFVSSEAYTMQMKATSSARGKEETMDMQTQGKWLGTDCGSVKPLGGPKG</sequence>
<dbReference type="RefSeq" id="WP_029709719.1">
    <property type="nucleotide sequence ID" value="NZ_CP019239.1"/>
</dbReference>
<evidence type="ECO:0000313" key="3">
    <source>
        <dbReference type="EMBL" id="APW41429.1"/>
    </source>
</evidence>
<keyword evidence="4" id="KW-1185">Reference proteome</keyword>